<organism evidence="4 5">
    <name type="scientific">Sphingobacterium zeae</name>
    <dbReference type="NCBI Taxonomy" id="1776859"/>
    <lineage>
        <taxon>Bacteria</taxon>
        <taxon>Pseudomonadati</taxon>
        <taxon>Bacteroidota</taxon>
        <taxon>Sphingobacteriia</taxon>
        <taxon>Sphingobacteriales</taxon>
        <taxon>Sphingobacteriaceae</taxon>
        <taxon>Sphingobacterium</taxon>
    </lineage>
</organism>
<feature type="domain" description="Outer membrane protein beta-barrel" evidence="3">
    <location>
        <begin position="7"/>
        <end position="186"/>
    </location>
</feature>
<evidence type="ECO:0000256" key="1">
    <source>
        <dbReference type="ARBA" id="ARBA00022729"/>
    </source>
</evidence>
<dbReference type="Proteomes" id="UP001244640">
    <property type="component" value="Unassembled WGS sequence"/>
</dbReference>
<proteinExistence type="predicted"/>
<keyword evidence="5" id="KW-1185">Reference proteome</keyword>
<protein>
    <submittedName>
        <fullName evidence="4">Outer membrane protein</fullName>
    </submittedName>
</protein>
<dbReference type="Pfam" id="PF13505">
    <property type="entry name" value="OMP_b-brl"/>
    <property type="match status" value="1"/>
</dbReference>
<gene>
    <name evidence="4" type="ORF">QE382_002427</name>
</gene>
<dbReference type="Gene3D" id="2.40.160.20">
    <property type="match status" value="1"/>
</dbReference>
<dbReference type="InterPro" id="IPR011250">
    <property type="entry name" value="OMP/PagP_B-barrel"/>
</dbReference>
<dbReference type="RefSeq" id="WP_307186085.1">
    <property type="nucleotide sequence ID" value="NZ_JAUTBA010000001.1"/>
</dbReference>
<keyword evidence="1 2" id="KW-0732">Signal</keyword>
<evidence type="ECO:0000259" key="3">
    <source>
        <dbReference type="Pfam" id="PF13505"/>
    </source>
</evidence>
<evidence type="ECO:0000313" key="5">
    <source>
        <dbReference type="Proteomes" id="UP001244640"/>
    </source>
</evidence>
<dbReference type="SUPFAM" id="SSF56925">
    <property type="entry name" value="OMPA-like"/>
    <property type="match status" value="1"/>
</dbReference>
<dbReference type="InterPro" id="IPR027385">
    <property type="entry name" value="Beta-barrel_OMP"/>
</dbReference>
<dbReference type="EMBL" id="JAUTBA010000001">
    <property type="protein sequence ID" value="MDQ1150443.1"/>
    <property type="molecule type" value="Genomic_DNA"/>
</dbReference>
<name>A0ABU0U674_9SPHI</name>
<evidence type="ECO:0000256" key="2">
    <source>
        <dbReference type="SAM" id="SignalP"/>
    </source>
</evidence>
<evidence type="ECO:0000313" key="4">
    <source>
        <dbReference type="EMBL" id="MDQ1150443.1"/>
    </source>
</evidence>
<comment type="caution">
    <text evidence="4">The sequence shown here is derived from an EMBL/GenBank/DDBJ whole genome shotgun (WGS) entry which is preliminary data.</text>
</comment>
<feature type="signal peptide" evidence="2">
    <location>
        <begin position="1"/>
        <end position="20"/>
    </location>
</feature>
<accession>A0ABU0U674</accession>
<reference evidence="4 5" key="1">
    <citation type="submission" date="2023-07" db="EMBL/GenBank/DDBJ databases">
        <title>Functional and genomic diversity of the sorghum phyllosphere microbiome.</title>
        <authorList>
            <person name="Shade A."/>
        </authorList>
    </citation>
    <scope>NUCLEOTIDE SEQUENCE [LARGE SCALE GENOMIC DNA]</scope>
    <source>
        <strain evidence="4 5">SORGH_AS_0892</strain>
    </source>
</reference>
<feature type="chain" id="PRO_5045724201" evidence="2">
    <location>
        <begin position="21"/>
        <end position="212"/>
    </location>
</feature>
<sequence>MKKVLLTLAAVAGLTLASQAQEFGFKKSDVIVEGNLSANTSNDKTNQTKTNSFNFNPSVGYFVSDKIAVGLDVNVGNEKATKNVDQSNESYVKNNQFGIGAFGRYYFLELGSRFKTYAQLGAGYAQEDGKINNGTTTTDIAKTKGFGANAGLGINYFVTPKIAINFGLTDLLSFKTSKVDVDGAKSSNEFNANINSFNNFFDTAKFGLTFKF</sequence>